<keyword evidence="4 8" id="KW-1133">Transmembrane helix</keyword>
<dbReference type="PANTHER" id="PTHR42829">
    <property type="entry name" value="NADH-UBIQUINONE OXIDOREDUCTASE CHAIN 5"/>
    <property type="match status" value="1"/>
</dbReference>
<protein>
    <submittedName>
        <fullName evidence="11">NADH-quinone oxidoreductase subunit L</fullName>
    </submittedName>
</protein>
<dbReference type="Proteomes" id="UP000732377">
    <property type="component" value="Unassembled WGS sequence"/>
</dbReference>
<keyword evidence="3 6" id="KW-0812">Transmembrane</keyword>
<dbReference type="RefSeq" id="WP_273380029.1">
    <property type="nucleotide sequence ID" value="NZ_PIUK01000119.1"/>
</dbReference>
<dbReference type="Gene3D" id="1.20.5.2700">
    <property type="match status" value="1"/>
</dbReference>
<feature type="transmembrane region" description="Helical" evidence="8">
    <location>
        <begin position="278"/>
        <end position="299"/>
    </location>
</feature>
<dbReference type="GO" id="GO:0042773">
    <property type="term" value="P:ATP synthesis coupled electron transport"/>
    <property type="evidence" value="ECO:0007669"/>
    <property type="project" value="InterPro"/>
</dbReference>
<feature type="domain" description="NADH:quinone oxidoreductase/Mrp antiporter transmembrane" evidence="9">
    <location>
        <begin position="133"/>
        <end position="423"/>
    </location>
</feature>
<dbReference type="Pfam" id="PF00662">
    <property type="entry name" value="Proton_antipo_N"/>
    <property type="match status" value="1"/>
</dbReference>
<comment type="subcellular location">
    <subcellularLocation>
        <location evidence="1">Endomembrane system</location>
        <topology evidence="1">Multi-pass membrane protein</topology>
    </subcellularLocation>
    <subcellularLocation>
        <location evidence="6">Membrane</location>
        <topology evidence="6">Multi-pass membrane protein</topology>
    </subcellularLocation>
</comment>
<organism evidence="11 12">
    <name type="scientific">Symbiobacterium thermophilum</name>
    <dbReference type="NCBI Taxonomy" id="2734"/>
    <lineage>
        <taxon>Bacteria</taxon>
        <taxon>Bacillati</taxon>
        <taxon>Bacillota</taxon>
        <taxon>Clostridia</taxon>
        <taxon>Eubacteriales</taxon>
        <taxon>Symbiobacteriaceae</taxon>
        <taxon>Symbiobacterium</taxon>
    </lineage>
</organism>
<feature type="transmembrane region" description="Helical" evidence="8">
    <location>
        <begin position="204"/>
        <end position="227"/>
    </location>
</feature>
<dbReference type="GO" id="GO:0008137">
    <property type="term" value="F:NADH dehydrogenase (ubiquinone) activity"/>
    <property type="evidence" value="ECO:0007669"/>
    <property type="project" value="InterPro"/>
</dbReference>
<evidence type="ECO:0000259" key="9">
    <source>
        <dbReference type="Pfam" id="PF00361"/>
    </source>
</evidence>
<keyword evidence="5 8" id="KW-0472">Membrane</keyword>
<feature type="transmembrane region" description="Helical" evidence="8">
    <location>
        <begin position="139"/>
        <end position="159"/>
    </location>
</feature>
<dbReference type="Pfam" id="PF00361">
    <property type="entry name" value="Proton_antipo_M"/>
    <property type="match status" value="1"/>
</dbReference>
<feature type="region of interest" description="Disordered" evidence="7">
    <location>
        <begin position="451"/>
        <end position="473"/>
    </location>
</feature>
<feature type="transmembrane region" description="Helical" evidence="8">
    <location>
        <begin position="171"/>
        <end position="192"/>
    </location>
</feature>
<gene>
    <name evidence="11" type="ORF">CWE10_12030</name>
</gene>
<dbReference type="NCBIfam" id="TIGR01974">
    <property type="entry name" value="NDH_I_L"/>
    <property type="match status" value="1"/>
</dbReference>
<feature type="transmembrane region" description="Helical" evidence="8">
    <location>
        <begin position="116"/>
        <end position="133"/>
    </location>
</feature>
<feature type="transmembrane region" description="Helical" evidence="8">
    <location>
        <begin position="408"/>
        <end position="428"/>
    </location>
</feature>
<dbReference type="PANTHER" id="PTHR42829:SF2">
    <property type="entry name" value="NADH-UBIQUINONE OXIDOREDUCTASE CHAIN 5"/>
    <property type="match status" value="1"/>
</dbReference>
<evidence type="ECO:0000256" key="1">
    <source>
        <dbReference type="ARBA" id="ARBA00004127"/>
    </source>
</evidence>
<feature type="transmembrane region" description="Helical" evidence="8">
    <location>
        <begin position="626"/>
        <end position="644"/>
    </location>
</feature>
<dbReference type="GO" id="GO:0016020">
    <property type="term" value="C:membrane"/>
    <property type="evidence" value="ECO:0007669"/>
    <property type="project" value="UniProtKB-SubCell"/>
</dbReference>
<proteinExistence type="inferred from homology"/>
<dbReference type="PRINTS" id="PR01434">
    <property type="entry name" value="NADHDHGNASE5"/>
</dbReference>
<evidence type="ECO:0000313" key="11">
    <source>
        <dbReference type="EMBL" id="MBY6276918.1"/>
    </source>
</evidence>
<dbReference type="InterPro" id="IPR018393">
    <property type="entry name" value="NADHpl_OxRdtase_5_subgr"/>
</dbReference>
<evidence type="ECO:0000313" key="12">
    <source>
        <dbReference type="Proteomes" id="UP000732377"/>
    </source>
</evidence>
<dbReference type="GO" id="GO:0015990">
    <property type="term" value="P:electron transport coupled proton transport"/>
    <property type="evidence" value="ECO:0007669"/>
    <property type="project" value="TreeGrafter"/>
</dbReference>
<dbReference type="GO" id="GO:0003954">
    <property type="term" value="F:NADH dehydrogenase activity"/>
    <property type="evidence" value="ECO:0007669"/>
    <property type="project" value="TreeGrafter"/>
</dbReference>
<dbReference type="EMBL" id="PIUK01000119">
    <property type="protein sequence ID" value="MBY6276918.1"/>
    <property type="molecule type" value="Genomic_DNA"/>
</dbReference>
<dbReference type="InterPro" id="IPR003945">
    <property type="entry name" value="NU5C-like"/>
</dbReference>
<dbReference type="InterPro" id="IPR001516">
    <property type="entry name" value="Proton_antipo_N"/>
</dbReference>
<evidence type="ECO:0000256" key="2">
    <source>
        <dbReference type="ARBA" id="ARBA00008483"/>
    </source>
</evidence>
<feature type="transmembrane region" description="Helical" evidence="8">
    <location>
        <begin position="523"/>
        <end position="543"/>
    </location>
</feature>
<name>A0A953I9K1_SYMTR</name>
<dbReference type="NCBIfam" id="NF005141">
    <property type="entry name" value="PRK06590.1"/>
    <property type="match status" value="1"/>
</dbReference>
<evidence type="ECO:0000256" key="3">
    <source>
        <dbReference type="ARBA" id="ARBA00022692"/>
    </source>
</evidence>
<evidence type="ECO:0000256" key="8">
    <source>
        <dbReference type="SAM" id="Phobius"/>
    </source>
</evidence>
<evidence type="ECO:0000256" key="4">
    <source>
        <dbReference type="ARBA" id="ARBA00022989"/>
    </source>
</evidence>
<dbReference type="InterPro" id="IPR001750">
    <property type="entry name" value="ND/Mrp_TM"/>
</dbReference>
<evidence type="ECO:0000256" key="5">
    <source>
        <dbReference type="ARBA" id="ARBA00023136"/>
    </source>
</evidence>
<feature type="domain" description="NADH-Ubiquinone oxidoreductase (complex I) chain 5 N-terminal" evidence="10">
    <location>
        <begin position="75"/>
        <end position="117"/>
    </location>
</feature>
<feature type="transmembrane region" description="Helical" evidence="8">
    <location>
        <begin position="32"/>
        <end position="56"/>
    </location>
</feature>
<feature type="transmembrane region" description="Helical" evidence="8">
    <location>
        <begin position="483"/>
        <end position="503"/>
    </location>
</feature>
<dbReference type="PRINTS" id="PR01435">
    <property type="entry name" value="NPOXDRDTASE5"/>
</dbReference>
<dbReference type="GO" id="GO:0012505">
    <property type="term" value="C:endomembrane system"/>
    <property type="evidence" value="ECO:0007669"/>
    <property type="project" value="UniProtKB-SubCell"/>
</dbReference>
<reference evidence="11" key="1">
    <citation type="submission" date="2017-11" db="EMBL/GenBank/DDBJ databases">
        <title>Three new genomes from thermophilic consortium.</title>
        <authorList>
            <person name="Quaggio R."/>
            <person name="Amgarten D."/>
            <person name="Setubal J.C."/>
        </authorList>
    </citation>
    <scope>NUCLEOTIDE SEQUENCE</scope>
    <source>
        <strain evidence="11">ZCTH01-B2</strain>
    </source>
</reference>
<sequence>MDLAWMLPAIVVVPLLSAAIVGYFRNTWSKSLVSWVACGSVAISFALTVAVAAQYWGGGAVAPIRSALTSWGSLLDLGLVADGLSLWWALVVTGAGLLIHIYSTAYMREDESYGRFMAKMNFFIFAMTLLVLSDNFVGLAMGWGCVGLASYMLIGFYFTRPGAQNAAIKAFVMNIIGEAGLFAGIAFIYANFGSFKFDDVFGAIAQGPVSASALNLIGLLLLIGAAAKSAQLPLHTWLPYAMEGPTPVSALIHAATMVTAGVYLVSRAYPIYEVATGAAMAVAWIGGLGALFGALVAAGQFDIKRVLAFSTLSQIGYMFLANGLGAYVAADFHFFTHAFFKACLFLAAGIVVHHYGGDQDIRHMGGLWYRDRFAGLTFGAAALALIGLPPFAGFFSKDEILLAAYSQGQWALFAIAMVAAGLTAFYNVRLFSLVFLGDAYVPPAKPAGKKRSRAQAAAEEAAHAHGHSHGHDHATPAAMKWPVAILAVLSVVSGWLFFGHVQLTALEPAFPTLELHHESVNPVVAGLSVAVALAGGLISWYLYRPAGARRAVELDPLHKPGILYNMFYVDTLYDVAFVQPARATAEFVGDLFDPRGIDGVVNGLGALSRGLGGLLRRWQSGLVRSYVLTVFAGVLLVVAYYMFYV</sequence>
<dbReference type="AlphaFoldDB" id="A0A953I9K1"/>
<feature type="transmembrane region" description="Helical" evidence="8">
    <location>
        <begin position="6"/>
        <end position="25"/>
    </location>
</feature>
<accession>A0A953I9K1</accession>
<evidence type="ECO:0000256" key="7">
    <source>
        <dbReference type="SAM" id="MobiDB-lite"/>
    </source>
</evidence>
<feature type="transmembrane region" description="Helical" evidence="8">
    <location>
        <begin position="334"/>
        <end position="352"/>
    </location>
</feature>
<evidence type="ECO:0000259" key="10">
    <source>
        <dbReference type="Pfam" id="PF00662"/>
    </source>
</evidence>
<feature type="transmembrane region" description="Helical" evidence="8">
    <location>
        <begin position="306"/>
        <end position="328"/>
    </location>
</feature>
<feature type="transmembrane region" description="Helical" evidence="8">
    <location>
        <begin position="248"/>
        <end position="266"/>
    </location>
</feature>
<feature type="transmembrane region" description="Helical" evidence="8">
    <location>
        <begin position="373"/>
        <end position="396"/>
    </location>
</feature>
<comment type="caution">
    <text evidence="11">The sequence shown here is derived from an EMBL/GenBank/DDBJ whole genome shotgun (WGS) entry which is preliminary data.</text>
</comment>
<feature type="transmembrane region" description="Helical" evidence="8">
    <location>
        <begin position="85"/>
        <end position="104"/>
    </location>
</feature>
<evidence type="ECO:0000256" key="6">
    <source>
        <dbReference type="RuleBase" id="RU000320"/>
    </source>
</evidence>
<comment type="similarity">
    <text evidence="2">Belongs to the CPA3 antiporters (TC 2.A.63) subunit A family.</text>
</comment>